<feature type="chain" id="PRO_5029528750" evidence="3">
    <location>
        <begin position="26"/>
        <end position="1122"/>
    </location>
</feature>
<comment type="caution">
    <text evidence="5">The sequence shown here is derived from an EMBL/GenBank/DDBJ whole genome shotgun (WGS) entry which is preliminary data.</text>
</comment>
<dbReference type="Pfam" id="PF00754">
    <property type="entry name" value="F5_F8_type_C"/>
    <property type="match status" value="1"/>
</dbReference>
<reference evidence="5 6" key="1">
    <citation type="submission" date="2019-12" db="EMBL/GenBank/DDBJ databases">
        <title>Hymenobacter sp. HMF4947 Genome sequencing and assembly.</title>
        <authorList>
            <person name="Kang H."/>
            <person name="Cha I."/>
            <person name="Kim H."/>
            <person name="Joh K."/>
        </authorList>
    </citation>
    <scope>NUCLEOTIDE SEQUENCE [LARGE SCALE GENOMIC DNA]</scope>
    <source>
        <strain evidence="5 6">HMF4947</strain>
    </source>
</reference>
<evidence type="ECO:0000313" key="5">
    <source>
        <dbReference type="EMBL" id="MVN77475.1"/>
    </source>
</evidence>
<keyword evidence="6" id="KW-1185">Reference proteome</keyword>
<evidence type="ECO:0000313" key="6">
    <source>
        <dbReference type="Proteomes" id="UP000441336"/>
    </source>
</evidence>
<organism evidence="5 6">
    <name type="scientific">Hymenobacter ginkgonis</name>
    <dbReference type="NCBI Taxonomy" id="2682976"/>
    <lineage>
        <taxon>Bacteria</taxon>
        <taxon>Pseudomonadati</taxon>
        <taxon>Bacteroidota</taxon>
        <taxon>Cytophagia</taxon>
        <taxon>Cytophagales</taxon>
        <taxon>Hymenobacteraceae</taxon>
        <taxon>Hymenobacter</taxon>
    </lineage>
</organism>
<evidence type="ECO:0000256" key="1">
    <source>
        <dbReference type="ARBA" id="ARBA00022729"/>
    </source>
</evidence>
<evidence type="ECO:0000256" key="2">
    <source>
        <dbReference type="ARBA" id="ARBA00022801"/>
    </source>
</evidence>
<dbReference type="InterPro" id="IPR000421">
    <property type="entry name" value="FA58C"/>
</dbReference>
<dbReference type="AlphaFoldDB" id="A0A7K1TGE0"/>
<keyword evidence="1 3" id="KW-0732">Signal</keyword>
<dbReference type="Pfam" id="PF17132">
    <property type="entry name" value="Glyco_hydro_106"/>
    <property type="match status" value="1"/>
</dbReference>
<dbReference type="PANTHER" id="PTHR43817">
    <property type="entry name" value="GLYCOSYL HYDROLASE"/>
    <property type="match status" value="1"/>
</dbReference>
<dbReference type="NCBIfam" id="NF045579">
    <property type="entry name" value="rhamnoside_JR"/>
    <property type="match status" value="1"/>
</dbReference>
<dbReference type="SUPFAM" id="SSF49785">
    <property type="entry name" value="Galactose-binding domain-like"/>
    <property type="match status" value="2"/>
</dbReference>
<sequence length="1122" mass="122444">MVVFRRWLPSHIVACLALMALPVAAKAQDAGALLEKGFKNPPEAAWPRTWWHWTNSNITQEGITKDLEWMKRAGIAGFQLADVGAGGGQTVSEKVVFGTPAWLAAVKHTAAEADRLGLEMTLFTSPGWSLTGAPWVKPEQAMKKLVWSELRVAGGTVFKGKLPLPPSVEGPIRNLARSKNSPATGFYGDCAVVAYRTPAAETDESRLQPSVTTNAGASDAKALLDDDLNTALTVKPTEKRGTAWVQYRFKAPTQVQAFTVAGPRGIPFGRLQASLDGKQFTTLAVLPGKQGYRGGTVRTFAIPATTARYYRLEMSGAPMRPAEVISEAPAQPDSSYTLTEFRLHSGARVNRWEDKAGFNFLFEYEATATPPVAAPATINPDNVVVLTSKMQPDGTLTWLVPPGQWTIMRLGYSLTGARNRPAVPAASGLEVDKLSRRHTEAYLQGYTGPIKEALGPLYGKSLRYMLLDSWEAGIQNWTEEMLPEFRQRRGYDLTPYLPALAGRVVGNAAISDRVLWDFRRTLVDMFAENHYGTVTGFLHKQGIQTYGEAGGVSLETLEDALLNKKYVDIPMGEFWVKDLHPSSMYYEDVRGAASAGHVYGKNLVAAEAFTGGNYESPYTLKKISDYWFAQGINRLVFHTSAHQPLDTKPGNAMVGTHFNRNITWAEQAKPLLTYLARTTYMLQQGQYVADVAYLLNEGAPSTMPFWGAGLQPALPEGYAFDYINADALLTRMSVSDNGRLVLPDGMSYAILVLPETTQMTLPVLRKVQELLQGGATVVGPKPVQAPGLTAYPRADAELREIAGEVWGDLDGRSRTRRRYGKGQLVWGLPLAQVMPLAGLTPDVECSRPLGSTVPWTHRRVGDADVYYLVNRSDSTQDLKARFRVSGKDVALWHSATGQTEPAGYATSDGQTTVPLHLKERETVFVVFNHAASATARAAAPVPTEATLRTVGGPWQVAFAPQLGAPAEATFAQLTSWTDNPDAGIKYFSGTAIYYKALEASRKWFHAGRRIVLDLGAVGDIAEVTVNGQKLELLWLAPFQADVTNLLKPGKNQLEIRVTNEWTNRLMGDKLAGPGQQVLDSYTAPFGGPYQLGRSGLLGPVRIRAVEQANSPNEKPHSLPPAN</sequence>
<proteinExistence type="predicted"/>
<dbReference type="Gene3D" id="2.60.120.260">
    <property type="entry name" value="Galactose-binding domain-like"/>
    <property type="match status" value="2"/>
</dbReference>
<dbReference type="EMBL" id="WQKZ01000003">
    <property type="protein sequence ID" value="MVN77475.1"/>
    <property type="molecule type" value="Genomic_DNA"/>
</dbReference>
<evidence type="ECO:0000259" key="4">
    <source>
        <dbReference type="PROSITE" id="PS50022"/>
    </source>
</evidence>
<keyword evidence="2 5" id="KW-0378">Hydrolase</keyword>
<protein>
    <submittedName>
        <fullName evidence="5">Glycoside hydrolase</fullName>
    </submittedName>
</protein>
<name>A0A7K1TGE0_9BACT</name>
<dbReference type="CDD" id="cd03143">
    <property type="entry name" value="A4_beta-galactosidase_middle_domain"/>
    <property type="match status" value="1"/>
</dbReference>
<accession>A0A7K1TGE0</accession>
<feature type="domain" description="F5/8 type C" evidence="4">
    <location>
        <begin position="190"/>
        <end position="312"/>
    </location>
</feature>
<evidence type="ECO:0000256" key="3">
    <source>
        <dbReference type="SAM" id="SignalP"/>
    </source>
</evidence>
<dbReference type="Proteomes" id="UP000441336">
    <property type="component" value="Unassembled WGS sequence"/>
</dbReference>
<gene>
    <name evidence="5" type="ORF">GO988_14160</name>
</gene>
<dbReference type="PROSITE" id="PS50022">
    <property type="entry name" value="FA58C_3"/>
    <property type="match status" value="1"/>
</dbReference>
<feature type="signal peptide" evidence="3">
    <location>
        <begin position="1"/>
        <end position="25"/>
    </location>
</feature>
<dbReference type="InterPro" id="IPR008979">
    <property type="entry name" value="Galactose-bd-like_sf"/>
</dbReference>
<dbReference type="PANTHER" id="PTHR43817:SF1">
    <property type="entry name" value="HYDROLASE, FAMILY 43, PUTATIVE (AFU_ORTHOLOGUE AFUA_3G01660)-RELATED"/>
    <property type="match status" value="1"/>
</dbReference>
<dbReference type="GO" id="GO:0016787">
    <property type="term" value="F:hydrolase activity"/>
    <property type="evidence" value="ECO:0007669"/>
    <property type="project" value="UniProtKB-KW"/>
</dbReference>